<dbReference type="OrthoDB" id="5684515at2"/>
<organism evidence="1 2">
    <name type="scientific">Sphingobacterium yanglingense</name>
    <dbReference type="NCBI Taxonomy" id="1437280"/>
    <lineage>
        <taxon>Bacteria</taxon>
        <taxon>Pseudomonadati</taxon>
        <taxon>Bacteroidota</taxon>
        <taxon>Sphingobacteriia</taxon>
        <taxon>Sphingobacteriales</taxon>
        <taxon>Sphingobacteriaceae</taxon>
        <taxon>Sphingobacterium</taxon>
    </lineage>
</organism>
<comment type="caution">
    <text evidence="1">The sequence shown here is derived from an EMBL/GenBank/DDBJ whole genome shotgun (WGS) entry which is preliminary data.</text>
</comment>
<dbReference type="AlphaFoldDB" id="A0A4R6WGP3"/>
<dbReference type="InterPro" id="IPR058595">
    <property type="entry name" value="Avidin-like"/>
</dbReference>
<dbReference type="Pfam" id="PF26421">
    <property type="entry name" value="Avidin_like"/>
    <property type="match status" value="1"/>
</dbReference>
<dbReference type="RefSeq" id="WP_133584985.1">
    <property type="nucleotide sequence ID" value="NZ_SNYV01000014.1"/>
</dbReference>
<dbReference type="Proteomes" id="UP000295292">
    <property type="component" value="Unassembled WGS sequence"/>
</dbReference>
<sequence length="112" mass="12377">MIDYNNKTFIAVANSDNGETSADTVFNYKQEGSMLTAHYKGGKIIFGHLIGLVNEAGIIDMRYHQINSEGKLMTGVCISKPEILANGKIRLHEEWQWTSGDLSSGQSVVEEI</sequence>
<reference evidence="1 2" key="1">
    <citation type="submission" date="2019-03" db="EMBL/GenBank/DDBJ databases">
        <title>Genomic Encyclopedia of Archaeal and Bacterial Type Strains, Phase II (KMG-II): from individual species to whole genera.</title>
        <authorList>
            <person name="Goeker M."/>
        </authorList>
    </citation>
    <scope>NUCLEOTIDE SEQUENCE [LARGE SCALE GENOMIC DNA]</scope>
    <source>
        <strain evidence="1 2">DSM 28353</strain>
    </source>
</reference>
<evidence type="ECO:0000313" key="2">
    <source>
        <dbReference type="Proteomes" id="UP000295292"/>
    </source>
</evidence>
<name>A0A4R6WGP3_9SPHI</name>
<evidence type="ECO:0000313" key="1">
    <source>
        <dbReference type="EMBL" id="TDQ77357.1"/>
    </source>
</evidence>
<accession>A0A4R6WGP3</accession>
<proteinExistence type="predicted"/>
<gene>
    <name evidence="1" type="ORF">CLV99_2762</name>
</gene>
<dbReference type="EMBL" id="SNYV01000014">
    <property type="protein sequence ID" value="TDQ77357.1"/>
    <property type="molecule type" value="Genomic_DNA"/>
</dbReference>
<keyword evidence="2" id="KW-1185">Reference proteome</keyword>
<evidence type="ECO:0008006" key="3">
    <source>
        <dbReference type="Google" id="ProtNLM"/>
    </source>
</evidence>
<protein>
    <recommendedName>
        <fullName evidence="3">N-acetylglutamate synthase</fullName>
    </recommendedName>
</protein>